<keyword evidence="6 7" id="KW-0472">Membrane</keyword>
<evidence type="ECO:0000313" key="10">
    <source>
        <dbReference type="Proteomes" id="UP000294575"/>
    </source>
</evidence>
<dbReference type="PANTHER" id="PTHR33362:SF2">
    <property type="entry name" value="TRAP TRANSPORTER LARGE PERMEASE PROTEIN"/>
    <property type="match status" value="1"/>
</dbReference>
<keyword evidence="10" id="KW-1185">Reference proteome</keyword>
<feature type="transmembrane region" description="Helical" evidence="7">
    <location>
        <begin position="406"/>
        <end position="426"/>
    </location>
</feature>
<evidence type="ECO:0000259" key="8">
    <source>
        <dbReference type="Pfam" id="PF06808"/>
    </source>
</evidence>
<keyword evidence="7" id="KW-0813">Transport</keyword>
<organism evidence="9 10">
    <name type="scientific">Thiopseudomonas denitrificans</name>
    <dbReference type="NCBI Taxonomy" id="1501432"/>
    <lineage>
        <taxon>Bacteria</taxon>
        <taxon>Pseudomonadati</taxon>
        <taxon>Pseudomonadota</taxon>
        <taxon>Gammaproteobacteria</taxon>
        <taxon>Pseudomonadales</taxon>
        <taxon>Pseudomonadaceae</taxon>
        <taxon>Thiopseudomonas</taxon>
    </lineage>
</organism>
<feature type="transmembrane region" description="Helical" evidence="7">
    <location>
        <begin position="245"/>
        <end position="264"/>
    </location>
</feature>
<dbReference type="RefSeq" id="WP_101497184.1">
    <property type="nucleotide sequence ID" value="NZ_LNJZ01000008.1"/>
</dbReference>
<feature type="transmembrane region" description="Helical" evidence="7">
    <location>
        <begin position="94"/>
        <end position="118"/>
    </location>
</feature>
<feature type="transmembrane region" description="Helical" evidence="7">
    <location>
        <begin position="219"/>
        <end position="239"/>
    </location>
</feature>
<proteinExistence type="inferred from homology"/>
<evidence type="ECO:0000256" key="5">
    <source>
        <dbReference type="ARBA" id="ARBA00022989"/>
    </source>
</evidence>
<name>A0A4R6U568_9GAMM</name>
<feature type="transmembrane region" description="Helical" evidence="7">
    <location>
        <begin position="138"/>
        <end position="162"/>
    </location>
</feature>
<dbReference type="PANTHER" id="PTHR33362">
    <property type="entry name" value="SIALIC ACID TRAP TRANSPORTER PERMEASE PROTEIN SIAT-RELATED"/>
    <property type="match status" value="1"/>
</dbReference>
<evidence type="ECO:0000256" key="1">
    <source>
        <dbReference type="ARBA" id="ARBA00004429"/>
    </source>
</evidence>
<dbReference type="PIRSF" id="PIRSF006066">
    <property type="entry name" value="HI0050"/>
    <property type="match status" value="1"/>
</dbReference>
<evidence type="ECO:0000256" key="6">
    <source>
        <dbReference type="ARBA" id="ARBA00023136"/>
    </source>
</evidence>
<evidence type="ECO:0000256" key="2">
    <source>
        <dbReference type="ARBA" id="ARBA00022475"/>
    </source>
</evidence>
<feature type="transmembrane region" description="Helical" evidence="7">
    <location>
        <begin position="168"/>
        <end position="192"/>
    </location>
</feature>
<dbReference type="OrthoDB" id="8627919at2"/>
<reference evidence="9 10" key="1">
    <citation type="submission" date="2019-03" db="EMBL/GenBank/DDBJ databases">
        <title>Genomic Encyclopedia of Type Strains, Phase IV (KMG-IV): sequencing the most valuable type-strain genomes for metagenomic binning, comparative biology and taxonomic classification.</title>
        <authorList>
            <person name="Goeker M."/>
        </authorList>
    </citation>
    <scope>NUCLEOTIDE SEQUENCE [LARGE SCALE GENOMIC DNA]</scope>
    <source>
        <strain evidence="9 10">DSM 28679</strain>
    </source>
</reference>
<dbReference type="InterPro" id="IPR010656">
    <property type="entry name" value="DctM"/>
</dbReference>
<evidence type="ECO:0000256" key="7">
    <source>
        <dbReference type="RuleBase" id="RU369079"/>
    </source>
</evidence>
<sequence length="435" mass="45879">MTLFLIAMLVIIVLVLMEVPVAFAFGIGAVFFAYTTGNDISFLIPHGFKTASGFALIAMPLFIFAGLLMAEGGISERLLNFVNSFVGRIKGGLGAVTVLTCALFGAISGSSSAAIAAVGQIMIPRMVQEGYPPGHATALVACSSVLALLIPPSIPMIVFSIAGGISVGAAFLSTIIPGIMLAIIYCVLNVWFLRKDTNIKVDPPLPFKQAAKGVVKSGYNAWFALLMPVIILGAIYSGIATPTEAAAIAVIYSIPVGLFIYKGMSIKSLGSVTVRAVTMTGSIMAVLFFLFIMSRAMILEQVPRDLANALLQISENKYVLLLLINLLLLVIGMIIDDISGSVLAAIIFLPVINALGIDPVHFAAVVGVNLGLGNISPPCAPMLYMAGGVSKLSLDRYISPTMKFILLGHLPMVFIVTFIPEISLYLPKLLMGYGG</sequence>
<dbReference type="InterPro" id="IPR004681">
    <property type="entry name" value="TRAP_DctM"/>
</dbReference>
<dbReference type="Pfam" id="PF06808">
    <property type="entry name" value="DctM"/>
    <property type="match status" value="1"/>
</dbReference>
<keyword evidence="2" id="KW-1003">Cell membrane</keyword>
<feature type="transmembrane region" description="Helical" evidence="7">
    <location>
        <begin position="342"/>
        <end position="363"/>
    </location>
</feature>
<gene>
    <name evidence="9" type="ORF">DFQ45_10585</name>
</gene>
<feature type="transmembrane region" description="Helical" evidence="7">
    <location>
        <begin position="276"/>
        <end position="298"/>
    </location>
</feature>
<comment type="caution">
    <text evidence="9">The sequence shown here is derived from an EMBL/GenBank/DDBJ whole genome shotgun (WGS) entry which is preliminary data.</text>
</comment>
<feature type="domain" description="TRAP C4-dicarboxylate transport system permease DctM subunit" evidence="8">
    <location>
        <begin position="9"/>
        <end position="421"/>
    </location>
</feature>
<dbReference type="Proteomes" id="UP000294575">
    <property type="component" value="Unassembled WGS sequence"/>
</dbReference>
<comment type="subunit">
    <text evidence="7">The complex comprises the extracytoplasmic solute receptor protein and the two transmembrane proteins.</text>
</comment>
<evidence type="ECO:0000313" key="9">
    <source>
        <dbReference type="EMBL" id="TDQ38174.1"/>
    </source>
</evidence>
<evidence type="ECO:0000256" key="3">
    <source>
        <dbReference type="ARBA" id="ARBA00022519"/>
    </source>
</evidence>
<dbReference type="AlphaFoldDB" id="A0A4R6U568"/>
<feature type="transmembrane region" description="Helical" evidence="7">
    <location>
        <begin position="54"/>
        <end position="74"/>
    </location>
</feature>
<keyword evidence="5 7" id="KW-1133">Transmembrane helix</keyword>
<comment type="subcellular location">
    <subcellularLocation>
        <location evidence="1 7">Cell inner membrane</location>
        <topology evidence="1 7">Multi-pass membrane protein</topology>
    </subcellularLocation>
</comment>
<keyword evidence="3 7" id="KW-0997">Cell inner membrane</keyword>
<dbReference type="NCBIfam" id="TIGR00786">
    <property type="entry name" value="dctM"/>
    <property type="match status" value="1"/>
</dbReference>
<dbReference type="EMBL" id="SNYK01000005">
    <property type="protein sequence ID" value="TDQ38174.1"/>
    <property type="molecule type" value="Genomic_DNA"/>
</dbReference>
<feature type="transmembrane region" description="Helical" evidence="7">
    <location>
        <begin position="6"/>
        <end position="34"/>
    </location>
</feature>
<dbReference type="GO" id="GO:0022857">
    <property type="term" value="F:transmembrane transporter activity"/>
    <property type="evidence" value="ECO:0007669"/>
    <property type="project" value="UniProtKB-UniRule"/>
</dbReference>
<keyword evidence="4 7" id="KW-0812">Transmembrane</keyword>
<comment type="function">
    <text evidence="7">Part of the tripartite ATP-independent periplasmic (TRAP) transport system.</text>
</comment>
<protein>
    <recommendedName>
        <fullName evidence="7">TRAP transporter large permease protein</fullName>
    </recommendedName>
</protein>
<comment type="similarity">
    <text evidence="7">Belongs to the TRAP transporter large permease family.</text>
</comment>
<feature type="transmembrane region" description="Helical" evidence="7">
    <location>
        <begin position="318"/>
        <end position="335"/>
    </location>
</feature>
<evidence type="ECO:0000256" key="4">
    <source>
        <dbReference type="ARBA" id="ARBA00022692"/>
    </source>
</evidence>
<dbReference type="GO" id="GO:0005886">
    <property type="term" value="C:plasma membrane"/>
    <property type="evidence" value="ECO:0007669"/>
    <property type="project" value="UniProtKB-SubCell"/>
</dbReference>
<accession>A0A4R6U568</accession>